<evidence type="ECO:0000256" key="4">
    <source>
        <dbReference type="ARBA" id="ARBA00022552"/>
    </source>
</evidence>
<dbReference type="InterPro" id="IPR019398">
    <property type="entry name" value="Pre-rRNA_process_TSR2"/>
</dbReference>
<feature type="region of interest" description="Disordered" evidence="5">
    <location>
        <begin position="121"/>
        <end position="171"/>
    </location>
</feature>
<dbReference type="Pfam" id="PF10273">
    <property type="entry name" value="WGG"/>
    <property type="match status" value="1"/>
</dbReference>
<feature type="compositionally biased region" description="Basic and acidic residues" evidence="5">
    <location>
        <begin position="144"/>
        <end position="160"/>
    </location>
</feature>
<dbReference type="Proteomes" id="UP000035682">
    <property type="component" value="Unplaced"/>
</dbReference>
<protein>
    <recommendedName>
        <fullName evidence="3">Pre-rRNA-processing protein TSR2 homolog</fullName>
    </recommendedName>
</protein>
<evidence type="ECO:0000313" key="9">
    <source>
        <dbReference type="WormBase" id="SRAE_1000113700"/>
    </source>
</evidence>
<evidence type="ECO:0000256" key="5">
    <source>
        <dbReference type="SAM" id="MobiDB-lite"/>
    </source>
</evidence>
<reference evidence="8" key="2">
    <citation type="submission" date="2020-12" db="UniProtKB">
        <authorList>
            <consortium name="WormBaseParasite"/>
        </authorList>
    </citation>
    <scope>IDENTIFICATION</scope>
</reference>
<evidence type="ECO:0000256" key="3">
    <source>
        <dbReference type="ARBA" id="ARBA00017551"/>
    </source>
</evidence>
<organism evidence="6">
    <name type="scientific">Strongyloides ratti</name>
    <name type="common">Parasitic roundworm</name>
    <dbReference type="NCBI Taxonomy" id="34506"/>
    <lineage>
        <taxon>Eukaryota</taxon>
        <taxon>Metazoa</taxon>
        <taxon>Ecdysozoa</taxon>
        <taxon>Nematoda</taxon>
        <taxon>Chromadorea</taxon>
        <taxon>Rhabditida</taxon>
        <taxon>Tylenchina</taxon>
        <taxon>Panagrolaimomorpha</taxon>
        <taxon>Strongyloidoidea</taxon>
        <taxon>Strongyloididae</taxon>
        <taxon>Strongyloides</taxon>
    </lineage>
</organism>
<dbReference type="WBParaSite" id="SRAE_1000113700.1">
    <property type="protein sequence ID" value="SRAE_1000113700.1"/>
    <property type="gene ID" value="WBGene00257740"/>
</dbReference>
<sequence>MSLTINEYIEKLFTVWDTIDFIVTENAGGDETKEKLEWFREVCAEYSMDKDNTDPMEFADWIDTILNDEFNVILEDDSSVSIARNIMKYSDALRKDDKIQINEIIQKLLKVIQERSKNSNIKRKVEGDSDNEGSTDDSSDEEMEIGKDKPQKDKKPKQVVDDDGWTTIQRH</sequence>
<accession>A0A090KZB4</accession>
<keyword evidence="4" id="KW-0698">rRNA processing</keyword>
<feature type="compositionally biased region" description="Acidic residues" evidence="5">
    <location>
        <begin position="128"/>
        <end position="143"/>
    </location>
</feature>
<proteinExistence type="inferred from homology"/>
<dbReference type="CTD" id="36375235"/>
<evidence type="ECO:0000313" key="8">
    <source>
        <dbReference type="WBParaSite" id="SRAE_1000113700.1"/>
    </source>
</evidence>
<evidence type="ECO:0000256" key="1">
    <source>
        <dbReference type="ARBA" id="ARBA00002210"/>
    </source>
</evidence>
<dbReference type="GO" id="GO:0006364">
    <property type="term" value="P:rRNA processing"/>
    <property type="evidence" value="ECO:0007669"/>
    <property type="project" value="UniProtKB-KW"/>
</dbReference>
<evidence type="ECO:0000313" key="7">
    <source>
        <dbReference type="Proteomes" id="UP000035682"/>
    </source>
</evidence>
<dbReference type="STRING" id="34506.A0A090KZB4"/>
<name>A0A090KZB4_STRRB</name>
<comment type="function">
    <text evidence="1">May be involved in 20S pre-rRNA processing.</text>
</comment>
<dbReference type="WormBase" id="SRAE_1000113700">
    <property type="protein sequence ID" value="SRP05507"/>
    <property type="gene ID" value="WBGene00257740"/>
</dbReference>
<dbReference type="OrthoDB" id="263560at2759"/>
<gene>
    <name evidence="6 8 9" type="ORF">SRAE_1000113700</name>
</gene>
<dbReference type="GeneID" id="36375235"/>
<evidence type="ECO:0000313" key="6">
    <source>
        <dbReference type="EMBL" id="CEF62870.1"/>
    </source>
</evidence>
<dbReference type="EMBL" id="LN609528">
    <property type="protein sequence ID" value="CEF62870.1"/>
    <property type="molecule type" value="Genomic_DNA"/>
</dbReference>
<keyword evidence="7" id="KW-1185">Reference proteome</keyword>
<comment type="similarity">
    <text evidence="2">Belongs to the TSR2 family.</text>
</comment>
<dbReference type="OMA" id="IMATEFN"/>
<dbReference type="AlphaFoldDB" id="A0A090KZB4"/>
<reference evidence="6 7" key="1">
    <citation type="submission" date="2014-09" db="EMBL/GenBank/DDBJ databases">
        <authorList>
            <person name="Martin A.A."/>
        </authorList>
    </citation>
    <scope>NUCLEOTIDE SEQUENCE</scope>
    <source>
        <strain evidence="7">ED321</strain>
        <strain evidence="6">ED321 Heterogonic</strain>
    </source>
</reference>
<dbReference type="PANTHER" id="PTHR21250">
    <property type="entry name" value="PRE-RRNA-PROCESSING PROTEIN TSR2 HOMOLOG"/>
    <property type="match status" value="1"/>
</dbReference>
<evidence type="ECO:0000256" key="2">
    <source>
        <dbReference type="ARBA" id="ARBA00006524"/>
    </source>
</evidence>
<dbReference type="RefSeq" id="XP_024502072.1">
    <property type="nucleotide sequence ID" value="XM_024648056.1"/>
</dbReference>